<gene>
    <name evidence="1" type="ORF">SDC9_122811</name>
</gene>
<reference evidence="1" key="1">
    <citation type="submission" date="2019-08" db="EMBL/GenBank/DDBJ databases">
        <authorList>
            <person name="Kucharzyk K."/>
            <person name="Murdoch R.W."/>
            <person name="Higgins S."/>
            <person name="Loffler F."/>
        </authorList>
    </citation>
    <scope>NUCLEOTIDE SEQUENCE</scope>
</reference>
<organism evidence="1">
    <name type="scientific">bioreactor metagenome</name>
    <dbReference type="NCBI Taxonomy" id="1076179"/>
    <lineage>
        <taxon>unclassified sequences</taxon>
        <taxon>metagenomes</taxon>
        <taxon>ecological metagenomes</taxon>
    </lineage>
</organism>
<comment type="caution">
    <text evidence="1">The sequence shown here is derived from an EMBL/GenBank/DDBJ whole genome shotgun (WGS) entry which is preliminary data.</text>
</comment>
<evidence type="ECO:0000313" key="1">
    <source>
        <dbReference type="EMBL" id="MPM75817.1"/>
    </source>
</evidence>
<sequence>MRNAAAADGGHVIAGDGALVTGDVQCLDDIRVFAVAAHRELDPLAQNRPLFVDAAAHRGLFTRYDGFRNIQQALLQCAVKGTLCDLA</sequence>
<dbReference type="EMBL" id="VSSQ01026884">
    <property type="protein sequence ID" value="MPM75817.1"/>
    <property type="molecule type" value="Genomic_DNA"/>
</dbReference>
<protein>
    <submittedName>
        <fullName evidence="1">Uncharacterized protein</fullName>
    </submittedName>
</protein>
<accession>A0A645CFU8</accession>
<dbReference type="AlphaFoldDB" id="A0A645CFU8"/>
<name>A0A645CFU8_9ZZZZ</name>
<proteinExistence type="predicted"/>